<comment type="similarity">
    <text evidence="10 11">Belongs to the TonB-dependent receptor family.</text>
</comment>
<dbReference type="InterPro" id="IPR039426">
    <property type="entry name" value="TonB-dep_rcpt-like"/>
</dbReference>
<evidence type="ECO:0000313" key="14">
    <source>
        <dbReference type="EMBL" id="MFC0388893.1"/>
    </source>
</evidence>
<evidence type="ECO:0000256" key="10">
    <source>
        <dbReference type="PROSITE-ProRule" id="PRU01360"/>
    </source>
</evidence>
<dbReference type="PANTHER" id="PTHR30069">
    <property type="entry name" value="TONB-DEPENDENT OUTER MEMBRANE RECEPTOR"/>
    <property type="match status" value="1"/>
</dbReference>
<evidence type="ECO:0000256" key="2">
    <source>
        <dbReference type="ARBA" id="ARBA00022448"/>
    </source>
</evidence>
<organism evidence="14 15">
    <name type="scientific">Muricoccus vinaceus</name>
    <dbReference type="NCBI Taxonomy" id="424704"/>
    <lineage>
        <taxon>Bacteria</taxon>
        <taxon>Pseudomonadati</taxon>
        <taxon>Pseudomonadota</taxon>
        <taxon>Alphaproteobacteria</taxon>
        <taxon>Acetobacterales</taxon>
        <taxon>Roseomonadaceae</taxon>
        <taxon>Muricoccus</taxon>
    </lineage>
</organism>
<keyword evidence="8 14" id="KW-0675">Receptor</keyword>
<evidence type="ECO:0000256" key="3">
    <source>
        <dbReference type="ARBA" id="ARBA00022452"/>
    </source>
</evidence>
<keyword evidence="5" id="KW-0732">Signal</keyword>
<keyword evidence="3 10" id="KW-1134">Transmembrane beta strand</keyword>
<comment type="subcellular location">
    <subcellularLocation>
        <location evidence="1 10">Cell outer membrane</location>
        <topology evidence="1 10">Multi-pass membrane protein</topology>
    </subcellularLocation>
</comment>
<dbReference type="InterPro" id="IPR036942">
    <property type="entry name" value="Beta-barrel_TonB_sf"/>
</dbReference>
<dbReference type="EMBL" id="JBHLVZ010000084">
    <property type="protein sequence ID" value="MFC0388893.1"/>
    <property type="molecule type" value="Genomic_DNA"/>
</dbReference>
<dbReference type="RefSeq" id="WP_377055714.1">
    <property type="nucleotide sequence ID" value="NZ_JBHLVZ010000084.1"/>
</dbReference>
<dbReference type="InterPro" id="IPR000531">
    <property type="entry name" value="Beta-barrel_TonB"/>
</dbReference>
<dbReference type="PANTHER" id="PTHR30069:SF29">
    <property type="entry name" value="HEMOGLOBIN AND HEMOGLOBIN-HAPTOGLOBIN-BINDING PROTEIN 1-RELATED"/>
    <property type="match status" value="1"/>
</dbReference>
<dbReference type="Pfam" id="PF07715">
    <property type="entry name" value="Plug"/>
    <property type="match status" value="1"/>
</dbReference>
<evidence type="ECO:0000259" key="12">
    <source>
        <dbReference type="Pfam" id="PF00593"/>
    </source>
</evidence>
<keyword evidence="15" id="KW-1185">Reference proteome</keyword>
<evidence type="ECO:0000256" key="5">
    <source>
        <dbReference type="ARBA" id="ARBA00022729"/>
    </source>
</evidence>
<dbReference type="Gene3D" id="2.40.170.20">
    <property type="entry name" value="TonB-dependent receptor, beta-barrel domain"/>
    <property type="match status" value="1"/>
</dbReference>
<dbReference type="InterPro" id="IPR037066">
    <property type="entry name" value="Plug_dom_sf"/>
</dbReference>
<dbReference type="Gene3D" id="2.170.130.10">
    <property type="entry name" value="TonB-dependent receptor, plug domain"/>
    <property type="match status" value="1"/>
</dbReference>
<evidence type="ECO:0000256" key="6">
    <source>
        <dbReference type="ARBA" id="ARBA00023077"/>
    </source>
</evidence>
<sequence length="673" mass="74137">MLRFAAHRADLPLVPAFITIVSAFLLGLPTQSVCAQSVSPASLEALFGEPVTTSATGKPQRASEVPVPMEIISAEQIRRSGAHDIPTILARYTSLDVQQYNAHDFSVGVRAFTTPMGQRLQVLVNGRQVYLDHYGYAAWDSIPVQIAEIRQIEVVKGPNSALFGFNAASGVINIITYDPIHDQRSVAEVRVGSGGYREVSAVATAPLGSAGGVRISAGSRGERPWARGYTDFEVQELDGRRSPTRNQVAAEAAFNLSPGVRLSFDASYSRAIAGNFQDYGQVWREDKRVWSLRSRLTADTDLGIFDAQIYHNGLTNTYAATSYPLDSGLTVADLGHAFKINPAHTLRPVLQLRHATMQPLPGAQVSYDVVGTGVMWDWALKDNLTLTSSLRYDHLRLGAKGYDDPAFPFGNQSYDRAFGQLSWNIGAVWRASDLDTVRASAARGVSLPSLSDYGWRDSYPSFGYQDTGTPTIAPTVVYSYELEYRRKAAIINGNVGLNTFLQSYRGFTSGLSTVTFVPPDVALNTYTPVNLGKARVAGFEASADGVLPGRFIWGLRYRLSAVSSDFRPSQQDPKRVSPRHLATLRLGWSDDRWEVDVFGRYSSSIWGYRALNEEDVAYVEVKNYAALAARLGYKLTERMTLSIEGENLLHGRQRQNLAIEAERRVYVSLRSEF</sequence>
<evidence type="ECO:0000256" key="1">
    <source>
        <dbReference type="ARBA" id="ARBA00004571"/>
    </source>
</evidence>
<keyword evidence="9 10" id="KW-0998">Cell outer membrane</keyword>
<keyword evidence="7 10" id="KW-0472">Membrane</keyword>
<evidence type="ECO:0000313" key="15">
    <source>
        <dbReference type="Proteomes" id="UP001589789"/>
    </source>
</evidence>
<dbReference type="InterPro" id="IPR012910">
    <property type="entry name" value="Plug_dom"/>
</dbReference>
<reference evidence="14 15" key="1">
    <citation type="submission" date="2024-09" db="EMBL/GenBank/DDBJ databases">
        <authorList>
            <person name="Sun Q."/>
            <person name="Mori K."/>
        </authorList>
    </citation>
    <scope>NUCLEOTIDE SEQUENCE [LARGE SCALE GENOMIC DNA]</scope>
    <source>
        <strain evidence="14 15">CCM 7468</strain>
    </source>
</reference>
<keyword evidence="4 10" id="KW-0812">Transmembrane</keyword>
<evidence type="ECO:0000256" key="11">
    <source>
        <dbReference type="RuleBase" id="RU003357"/>
    </source>
</evidence>
<feature type="domain" description="TonB-dependent receptor-like beta-barrel" evidence="12">
    <location>
        <begin position="224"/>
        <end position="648"/>
    </location>
</feature>
<dbReference type="Pfam" id="PF00593">
    <property type="entry name" value="TonB_dep_Rec_b-barrel"/>
    <property type="match status" value="1"/>
</dbReference>
<gene>
    <name evidence="14" type="ORF">ACFFIC_25585</name>
</gene>
<dbReference type="Proteomes" id="UP001589789">
    <property type="component" value="Unassembled WGS sequence"/>
</dbReference>
<keyword evidence="6 11" id="KW-0798">TonB box</keyword>
<feature type="domain" description="TonB-dependent receptor plug" evidence="13">
    <location>
        <begin position="63"/>
        <end position="171"/>
    </location>
</feature>
<evidence type="ECO:0000256" key="9">
    <source>
        <dbReference type="ARBA" id="ARBA00023237"/>
    </source>
</evidence>
<name>A0ABV6IZ34_9PROT</name>
<evidence type="ECO:0000259" key="13">
    <source>
        <dbReference type="Pfam" id="PF07715"/>
    </source>
</evidence>
<proteinExistence type="inferred from homology"/>
<evidence type="ECO:0000256" key="8">
    <source>
        <dbReference type="ARBA" id="ARBA00023170"/>
    </source>
</evidence>
<comment type="caution">
    <text evidence="14">The sequence shown here is derived from an EMBL/GenBank/DDBJ whole genome shotgun (WGS) entry which is preliminary data.</text>
</comment>
<dbReference type="SUPFAM" id="SSF56935">
    <property type="entry name" value="Porins"/>
    <property type="match status" value="1"/>
</dbReference>
<keyword evidence="2 10" id="KW-0813">Transport</keyword>
<evidence type="ECO:0000256" key="7">
    <source>
        <dbReference type="ARBA" id="ARBA00023136"/>
    </source>
</evidence>
<accession>A0ABV6IZ34</accession>
<dbReference type="PROSITE" id="PS52016">
    <property type="entry name" value="TONB_DEPENDENT_REC_3"/>
    <property type="match status" value="1"/>
</dbReference>
<evidence type="ECO:0000256" key="4">
    <source>
        <dbReference type="ARBA" id="ARBA00022692"/>
    </source>
</evidence>
<protein>
    <submittedName>
        <fullName evidence="14">TonB-dependent receptor plug domain-containing protein</fullName>
    </submittedName>
</protein>